<feature type="domain" description="Transposase IS200-like" evidence="1">
    <location>
        <begin position="9"/>
        <end position="131"/>
    </location>
</feature>
<organism evidence="2 3">
    <name type="scientific">Paracoccus alkenifer</name>
    <dbReference type="NCBI Taxonomy" id="65735"/>
    <lineage>
        <taxon>Bacteria</taxon>
        <taxon>Pseudomonadati</taxon>
        <taxon>Pseudomonadota</taxon>
        <taxon>Alphaproteobacteria</taxon>
        <taxon>Rhodobacterales</taxon>
        <taxon>Paracoccaceae</taxon>
        <taxon>Paracoccus</taxon>
    </lineage>
</organism>
<dbReference type="PANTHER" id="PTHR36966">
    <property type="entry name" value="REP-ASSOCIATED TYROSINE TRANSPOSASE"/>
    <property type="match status" value="1"/>
</dbReference>
<dbReference type="NCBIfam" id="NF047646">
    <property type="entry name" value="REP_Tyr_transpos"/>
    <property type="match status" value="1"/>
</dbReference>
<protein>
    <submittedName>
        <fullName evidence="2">Putative transposase</fullName>
    </submittedName>
</protein>
<dbReference type="Gene3D" id="3.30.70.1290">
    <property type="entry name" value="Transposase IS200-like"/>
    <property type="match status" value="1"/>
</dbReference>
<dbReference type="GO" id="GO:0006313">
    <property type="term" value="P:DNA transposition"/>
    <property type="evidence" value="ECO:0007669"/>
    <property type="project" value="InterPro"/>
</dbReference>
<dbReference type="InterPro" id="IPR052715">
    <property type="entry name" value="RAYT_transposase"/>
</dbReference>
<sequence length="165" mass="19536">MSRYIRPRRNGATIFFTVALAVRGSQLLVTEVERLRQSVRDTRAERPFAIEAWVVLPDHLHCIWQMPEGDADYATRWRLIKARFSRGVEPGPRRASHVARGERAVWQRRFWDHHIRDEEDFAAHLRYCWFNPVKHGLVARALDWPYSSVHREIGGPRWEWATDNP</sequence>
<dbReference type="RefSeq" id="WP_090847039.1">
    <property type="nucleotide sequence ID" value="NZ_FNXG01000002.1"/>
</dbReference>
<keyword evidence="3" id="KW-1185">Reference proteome</keyword>
<evidence type="ECO:0000313" key="3">
    <source>
        <dbReference type="Proteomes" id="UP000199125"/>
    </source>
</evidence>
<dbReference type="GO" id="GO:0043565">
    <property type="term" value="F:sequence-specific DNA binding"/>
    <property type="evidence" value="ECO:0007669"/>
    <property type="project" value="TreeGrafter"/>
</dbReference>
<evidence type="ECO:0000313" key="2">
    <source>
        <dbReference type="EMBL" id="SEH87921.1"/>
    </source>
</evidence>
<name>A0A1H6LHB9_9RHOB</name>
<evidence type="ECO:0000259" key="1">
    <source>
        <dbReference type="SMART" id="SM01321"/>
    </source>
</evidence>
<dbReference type="SUPFAM" id="SSF143422">
    <property type="entry name" value="Transposase IS200-like"/>
    <property type="match status" value="1"/>
</dbReference>
<dbReference type="SMART" id="SM01321">
    <property type="entry name" value="Y1_Tnp"/>
    <property type="match status" value="1"/>
</dbReference>
<dbReference type="InterPro" id="IPR036515">
    <property type="entry name" value="Transposase_17_sf"/>
</dbReference>
<dbReference type="InterPro" id="IPR002686">
    <property type="entry name" value="Transposase_17"/>
</dbReference>
<dbReference type="PANTHER" id="PTHR36966:SF1">
    <property type="entry name" value="REP-ASSOCIATED TYROSINE TRANSPOSASE"/>
    <property type="match status" value="1"/>
</dbReference>
<proteinExistence type="predicted"/>
<reference evidence="3" key="1">
    <citation type="submission" date="2016-10" db="EMBL/GenBank/DDBJ databases">
        <authorList>
            <person name="Varghese N."/>
            <person name="Submissions S."/>
        </authorList>
    </citation>
    <scope>NUCLEOTIDE SEQUENCE [LARGE SCALE GENOMIC DNA]</scope>
    <source>
        <strain evidence="3">DSM 11593</strain>
    </source>
</reference>
<gene>
    <name evidence="2" type="ORF">SAMN04488075_1589</name>
</gene>
<dbReference type="OrthoDB" id="9794403at2"/>
<dbReference type="Proteomes" id="UP000199125">
    <property type="component" value="Unassembled WGS sequence"/>
</dbReference>
<dbReference type="AlphaFoldDB" id="A0A1H6LHB9"/>
<dbReference type="GO" id="GO:0004803">
    <property type="term" value="F:transposase activity"/>
    <property type="evidence" value="ECO:0007669"/>
    <property type="project" value="InterPro"/>
</dbReference>
<accession>A0A1H6LHB9</accession>
<dbReference type="EMBL" id="FNXG01000002">
    <property type="protein sequence ID" value="SEH87921.1"/>
    <property type="molecule type" value="Genomic_DNA"/>
</dbReference>